<evidence type="ECO:0000256" key="1">
    <source>
        <dbReference type="SAM" id="Phobius"/>
    </source>
</evidence>
<keyword evidence="1" id="KW-1133">Transmembrane helix</keyword>
<dbReference type="Proteomes" id="UP000027222">
    <property type="component" value="Unassembled WGS sequence"/>
</dbReference>
<gene>
    <name evidence="2" type="ORF">GALMADRAFT_230932</name>
</gene>
<sequence length="66" mass="7604">MELIVQPTTKRCRRYAVDGDYGLLFLLGFDLISAYPRLNARQRHPLSTSKLGFTSKSRFYGYPMVS</sequence>
<dbReference type="HOGENOM" id="CLU_2831372_0_0_1"/>
<keyword evidence="1" id="KW-0812">Transmembrane</keyword>
<evidence type="ECO:0000313" key="2">
    <source>
        <dbReference type="EMBL" id="KDR69153.1"/>
    </source>
</evidence>
<proteinExistence type="predicted"/>
<keyword evidence="3" id="KW-1185">Reference proteome</keyword>
<dbReference type="AlphaFoldDB" id="A0A067SQU1"/>
<accession>A0A067SQU1</accession>
<protein>
    <submittedName>
        <fullName evidence="2">Uncharacterized protein</fullName>
    </submittedName>
</protein>
<reference evidence="3" key="1">
    <citation type="journal article" date="2014" name="Proc. Natl. Acad. Sci. U.S.A.">
        <title>Extensive sampling of basidiomycete genomes demonstrates inadequacy of the white-rot/brown-rot paradigm for wood decay fungi.</title>
        <authorList>
            <person name="Riley R."/>
            <person name="Salamov A.A."/>
            <person name="Brown D.W."/>
            <person name="Nagy L.G."/>
            <person name="Floudas D."/>
            <person name="Held B.W."/>
            <person name="Levasseur A."/>
            <person name="Lombard V."/>
            <person name="Morin E."/>
            <person name="Otillar R."/>
            <person name="Lindquist E.A."/>
            <person name="Sun H."/>
            <person name="LaButti K.M."/>
            <person name="Schmutz J."/>
            <person name="Jabbour D."/>
            <person name="Luo H."/>
            <person name="Baker S.E."/>
            <person name="Pisabarro A.G."/>
            <person name="Walton J.D."/>
            <person name="Blanchette R.A."/>
            <person name="Henrissat B."/>
            <person name="Martin F."/>
            <person name="Cullen D."/>
            <person name="Hibbett D.S."/>
            <person name="Grigoriev I.V."/>
        </authorList>
    </citation>
    <scope>NUCLEOTIDE SEQUENCE [LARGE SCALE GENOMIC DNA]</scope>
    <source>
        <strain evidence="3">CBS 339.88</strain>
    </source>
</reference>
<keyword evidence="1" id="KW-0472">Membrane</keyword>
<feature type="transmembrane region" description="Helical" evidence="1">
    <location>
        <begin position="21"/>
        <end position="38"/>
    </location>
</feature>
<organism evidence="2 3">
    <name type="scientific">Galerina marginata (strain CBS 339.88)</name>
    <dbReference type="NCBI Taxonomy" id="685588"/>
    <lineage>
        <taxon>Eukaryota</taxon>
        <taxon>Fungi</taxon>
        <taxon>Dikarya</taxon>
        <taxon>Basidiomycota</taxon>
        <taxon>Agaricomycotina</taxon>
        <taxon>Agaricomycetes</taxon>
        <taxon>Agaricomycetidae</taxon>
        <taxon>Agaricales</taxon>
        <taxon>Agaricineae</taxon>
        <taxon>Strophariaceae</taxon>
        <taxon>Galerina</taxon>
    </lineage>
</organism>
<dbReference type="EMBL" id="KL142404">
    <property type="protein sequence ID" value="KDR69153.1"/>
    <property type="molecule type" value="Genomic_DNA"/>
</dbReference>
<name>A0A067SQU1_GALM3</name>
<evidence type="ECO:0000313" key="3">
    <source>
        <dbReference type="Proteomes" id="UP000027222"/>
    </source>
</evidence>